<sequence length="218" mass="25524">MKRRTKWKQESFNIPCFLFLYLNFLFPVFCSSIIWASSEDISRPKRLLGYRDARRVENDDLLKLSKVLRSVNEEEAPAVKSLETALQSIEEESTLHESRKRSKIAKVLADLEDHTKKALSNKKIKNGSKIRHLWSEHMPKNRKDGRTVTIDTVKGKKKVFIPKGWIFCTVSPLRCYSSRNRKRTVTKRHIQNHANDNIKKSKTPGRRSSKLHDMIQMF</sequence>
<dbReference type="KEGG" id="aten:116309029"/>
<keyword evidence="1" id="KW-0472">Membrane</keyword>
<protein>
    <submittedName>
        <fullName evidence="3">Uncharacterized protein LOC116309029</fullName>
    </submittedName>
</protein>
<evidence type="ECO:0000256" key="1">
    <source>
        <dbReference type="SAM" id="Phobius"/>
    </source>
</evidence>
<proteinExistence type="predicted"/>
<feature type="transmembrane region" description="Helical" evidence="1">
    <location>
        <begin position="12"/>
        <end position="36"/>
    </location>
</feature>
<dbReference type="Proteomes" id="UP000515163">
    <property type="component" value="Unplaced"/>
</dbReference>
<dbReference type="OrthoDB" id="5975086at2759"/>
<dbReference type="RefSeq" id="XP_031575422.1">
    <property type="nucleotide sequence ID" value="XM_031719562.1"/>
</dbReference>
<dbReference type="InParanoid" id="A0A6P8J6J8"/>
<name>A0A6P8J6J8_ACTTE</name>
<dbReference type="AlphaFoldDB" id="A0A6P8J6J8"/>
<evidence type="ECO:0000313" key="3">
    <source>
        <dbReference type="RefSeq" id="XP_031575422.1"/>
    </source>
</evidence>
<gene>
    <name evidence="3" type="primary">LOC116309029</name>
</gene>
<keyword evidence="1" id="KW-1133">Transmembrane helix</keyword>
<keyword evidence="2" id="KW-1185">Reference proteome</keyword>
<dbReference type="GeneID" id="116309029"/>
<organism evidence="2 3">
    <name type="scientific">Actinia tenebrosa</name>
    <name type="common">Australian red waratah sea anemone</name>
    <dbReference type="NCBI Taxonomy" id="6105"/>
    <lineage>
        <taxon>Eukaryota</taxon>
        <taxon>Metazoa</taxon>
        <taxon>Cnidaria</taxon>
        <taxon>Anthozoa</taxon>
        <taxon>Hexacorallia</taxon>
        <taxon>Actiniaria</taxon>
        <taxon>Actiniidae</taxon>
        <taxon>Actinia</taxon>
    </lineage>
</organism>
<evidence type="ECO:0000313" key="2">
    <source>
        <dbReference type="Proteomes" id="UP000515163"/>
    </source>
</evidence>
<reference evidence="3" key="1">
    <citation type="submission" date="2025-08" db="UniProtKB">
        <authorList>
            <consortium name="RefSeq"/>
        </authorList>
    </citation>
    <scope>IDENTIFICATION</scope>
    <source>
        <tissue evidence="3">Tentacle</tissue>
    </source>
</reference>
<accession>A0A6P8J6J8</accession>
<keyword evidence="1" id="KW-0812">Transmembrane</keyword>